<evidence type="ECO:0000313" key="2">
    <source>
        <dbReference type="EMBL" id="TBN48939.1"/>
    </source>
</evidence>
<evidence type="ECO:0000313" key="4">
    <source>
        <dbReference type="Proteomes" id="UP000292859"/>
    </source>
</evidence>
<dbReference type="GO" id="GO:0016301">
    <property type="term" value="F:kinase activity"/>
    <property type="evidence" value="ECO:0007669"/>
    <property type="project" value="UniProtKB-KW"/>
</dbReference>
<dbReference type="OrthoDB" id="9810277at2"/>
<evidence type="ECO:0000313" key="3">
    <source>
        <dbReference type="Proteomes" id="UP000198409"/>
    </source>
</evidence>
<protein>
    <submittedName>
        <fullName evidence="1">Ser/Thr protein kinase RdoA involved in Cpx stress response, MazF antagonist</fullName>
    </submittedName>
</protein>
<dbReference type="Proteomes" id="UP000198409">
    <property type="component" value="Unassembled WGS sequence"/>
</dbReference>
<dbReference type="Proteomes" id="UP000292859">
    <property type="component" value="Unassembled WGS sequence"/>
</dbReference>
<dbReference type="EMBL" id="SIRL01000009">
    <property type="protein sequence ID" value="TBN48939.1"/>
    <property type="molecule type" value="Genomic_DNA"/>
</dbReference>
<reference evidence="1" key="1">
    <citation type="submission" date="2017-06" db="EMBL/GenBank/DDBJ databases">
        <authorList>
            <person name="Kim H.J."/>
            <person name="Triplett B.A."/>
        </authorList>
    </citation>
    <scope>NUCLEOTIDE SEQUENCE [LARGE SCALE GENOMIC DNA]</scope>
    <source>
        <strain evidence="1">DSM 26170</strain>
    </source>
</reference>
<sequence>MIDRIAEERRIAVYLTDRLGGGWHASCVSARMKAGRVEAVFRAEGPDGRRLAIKQCAHPRKAINEFSALQALAAASSDCVRPVFLNDQASLFAMEWIEAPTIKQLMHQPSRLDLIRKAGRWLRALHRATRHWTPQRDPQIEGALLIDPQAPEFRRVNDRLRARRARLGIRFLFHSLLHSDFHMGNLFVVDGRAVAFDPLAMRRGTPMFDVADFLVLSEIYRLHAQTQGNAWPDCERRDRQAFLEGYGRLAPWQNRLLAFAMDVKIARMWHHHAKSAHRTLLEESEFALLQNAMRDRALLGHAP</sequence>
<dbReference type="Gene3D" id="3.90.1200.10">
    <property type="match status" value="1"/>
</dbReference>
<dbReference type="InterPro" id="IPR011009">
    <property type="entry name" value="Kinase-like_dom_sf"/>
</dbReference>
<accession>A0A238X850</accession>
<evidence type="ECO:0000313" key="1">
    <source>
        <dbReference type="EMBL" id="SNR55225.1"/>
    </source>
</evidence>
<keyword evidence="1" id="KW-0808">Transferase</keyword>
<dbReference type="RefSeq" id="WP_089388513.1">
    <property type="nucleotide sequence ID" value="NZ_FZNM01000008.1"/>
</dbReference>
<keyword evidence="4" id="KW-1185">Reference proteome</keyword>
<dbReference type="EMBL" id="FZNM01000008">
    <property type="protein sequence ID" value="SNR55225.1"/>
    <property type="molecule type" value="Genomic_DNA"/>
</dbReference>
<proteinExistence type="predicted"/>
<reference evidence="3" key="2">
    <citation type="submission" date="2017-06" db="EMBL/GenBank/DDBJ databases">
        <authorList>
            <person name="Varghese N."/>
            <person name="Submissions S."/>
        </authorList>
    </citation>
    <scope>NUCLEOTIDE SEQUENCE [LARGE SCALE GENOMIC DNA]</scope>
    <source>
        <strain evidence="3">DSM 26170</strain>
    </source>
</reference>
<dbReference type="SUPFAM" id="SSF56112">
    <property type="entry name" value="Protein kinase-like (PK-like)"/>
    <property type="match status" value="1"/>
</dbReference>
<gene>
    <name evidence="2" type="ORF">EYF88_12570</name>
    <name evidence="1" type="ORF">SAMN06265378_108129</name>
</gene>
<reference evidence="2 4" key="3">
    <citation type="submission" date="2019-02" db="EMBL/GenBank/DDBJ databases">
        <authorList>
            <person name="Zhang G."/>
        </authorList>
    </citation>
    <scope>NUCLEOTIDE SEQUENCE [LARGE SCALE GENOMIC DNA]</scope>
    <source>
        <strain evidence="2 4">CMB17</strain>
    </source>
</reference>
<keyword evidence="1" id="KW-0418">Kinase</keyword>
<name>A0A238X850_9RHOB</name>
<organism evidence="1 3">
    <name type="scientific">Paracoccus sediminis</name>
    <dbReference type="NCBI Taxonomy" id="1214787"/>
    <lineage>
        <taxon>Bacteria</taxon>
        <taxon>Pseudomonadati</taxon>
        <taxon>Pseudomonadota</taxon>
        <taxon>Alphaproteobacteria</taxon>
        <taxon>Rhodobacterales</taxon>
        <taxon>Paracoccaceae</taxon>
        <taxon>Paracoccus</taxon>
    </lineage>
</organism>
<dbReference type="AlphaFoldDB" id="A0A238X850"/>